<evidence type="ECO:0000256" key="6">
    <source>
        <dbReference type="ARBA" id="ARBA00023014"/>
    </source>
</evidence>
<dbReference type="SFLD" id="SFLDG01082">
    <property type="entry name" value="B12-binding_domain_containing"/>
    <property type="match status" value="1"/>
</dbReference>
<comment type="caution">
    <text evidence="8">The sequence shown here is derived from an EMBL/GenBank/DDBJ whole genome shotgun (WGS) entry which is preliminary data.</text>
</comment>
<keyword evidence="3" id="KW-0949">S-adenosyl-L-methionine</keyword>
<dbReference type="Gene3D" id="3.80.30.20">
    <property type="entry name" value="tm_1862 like domain"/>
    <property type="match status" value="1"/>
</dbReference>
<name>A0A2D6YLI3_9DELT</name>
<organism evidence="8 9">
    <name type="scientific">SAR324 cluster bacterium</name>
    <dbReference type="NCBI Taxonomy" id="2024889"/>
    <lineage>
        <taxon>Bacteria</taxon>
        <taxon>Deltaproteobacteria</taxon>
        <taxon>SAR324 cluster</taxon>
    </lineage>
</organism>
<dbReference type="InterPro" id="IPR023404">
    <property type="entry name" value="rSAM_horseshoe"/>
</dbReference>
<dbReference type="GO" id="GO:0046872">
    <property type="term" value="F:metal ion binding"/>
    <property type="evidence" value="ECO:0007669"/>
    <property type="project" value="UniProtKB-KW"/>
</dbReference>
<dbReference type="Pfam" id="PF04055">
    <property type="entry name" value="Radical_SAM"/>
    <property type="match status" value="1"/>
</dbReference>
<dbReference type="InterPro" id="IPR039661">
    <property type="entry name" value="ELP3"/>
</dbReference>
<dbReference type="SFLD" id="SFLDS00029">
    <property type="entry name" value="Radical_SAM"/>
    <property type="match status" value="1"/>
</dbReference>
<dbReference type="InterPro" id="IPR032432">
    <property type="entry name" value="Radical_SAM_C"/>
</dbReference>
<keyword evidence="6" id="KW-0411">Iron-sulfur</keyword>
<dbReference type="PROSITE" id="PS51918">
    <property type="entry name" value="RADICAL_SAM"/>
    <property type="match status" value="1"/>
</dbReference>
<gene>
    <name evidence="8" type="ORF">CMN54_11560</name>
</gene>
<evidence type="ECO:0000313" key="8">
    <source>
        <dbReference type="EMBL" id="MAH64057.1"/>
    </source>
</evidence>
<reference evidence="9" key="1">
    <citation type="submission" date="2017-09" db="EMBL/GenBank/DDBJ databases">
        <title>The Reconstruction of 2,631 Draft Metagenome-Assembled Genomes from the Global Oceans.</title>
        <authorList>
            <person name="Tully B.J."/>
            <person name="Graham E.D."/>
            <person name="Heidelberg J.F."/>
        </authorList>
    </citation>
    <scope>NUCLEOTIDE SEQUENCE [LARGE SCALE GENOMIC DNA]</scope>
</reference>
<evidence type="ECO:0000256" key="1">
    <source>
        <dbReference type="ARBA" id="ARBA00001966"/>
    </source>
</evidence>
<evidence type="ECO:0000256" key="5">
    <source>
        <dbReference type="ARBA" id="ARBA00023004"/>
    </source>
</evidence>
<evidence type="ECO:0000256" key="4">
    <source>
        <dbReference type="ARBA" id="ARBA00022723"/>
    </source>
</evidence>
<dbReference type="CDD" id="cd01335">
    <property type="entry name" value="Radical_SAM"/>
    <property type="match status" value="1"/>
</dbReference>
<accession>A0A2D6YLI3</accession>
<dbReference type="SFLD" id="SFLDG01086">
    <property type="entry name" value="elongater_protein-like"/>
    <property type="match status" value="1"/>
</dbReference>
<dbReference type="Pfam" id="PF16199">
    <property type="entry name" value="Radical_SAM_C"/>
    <property type="match status" value="1"/>
</dbReference>
<dbReference type="SUPFAM" id="SSF102114">
    <property type="entry name" value="Radical SAM enzymes"/>
    <property type="match status" value="1"/>
</dbReference>
<sequence length="316" mass="36707">MSFFPKFDHQKRYLPISQYYREKFGFRVQKVSVSIAKTCPNREGLAGMKTCIFCDEWGSAPAFVQADWTMLEQLKYHRERIRKRYKANKFLVYFQSYTNTFGRLSDLKKRCDEALQQKDIIGIVIGTRPDCLPKGALKFFGELASQTYLSIELGIQTFNDEQLSFLRRGHDREASIQALKQLREIQNLNICTHLIFGIPGESDQQLVEAANLLNELSVDGVKLHNLHVLKNTPLAEEYNAGNFSPIELPDYARRVVLFLENLDQRISIHRLSAVAPRWDELIAPEWNKEKMRPAQYIENLLAKRETWQGRMLETVS</sequence>
<dbReference type="InterPro" id="IPR007197">
    <property type="entry name" value="rSAM"/>
</dbReference>
<dbReference type="InterPro" id="IPR005911">
    <property type="entry name" value="YhcC-like"/>
</dbReference>
<keyword evidence="4" id="KW-0479">Metal-binding</keyword>
<dbReference type="PANTHER" id="PTHR11135">
    <property type="entry name" value="HISTONE ACETYLTRANSFERASE-RELATED"/>
    <property type="match status" value="1"/>
</dbReference>
<dbReference type="GO" id="GO:0051539">
    <property type="term" value="F:4 iron, 4 sulfur cluster binding"/>
    <property type="evidence" value="ECO:0007669"/>
    <property type="project" value="UniProtKB-KW"/>
</dbReference>
<dbReference type="SMART" id="SM00729">
    <property type="entry name" value="Elp3"/>
    <property type="match status" value="1"/>
</dbReference>
<keyword evidence="5" id="KW-0408">Iron</keyword>
<dbReference type="EMBL" id="NZEX01000131">
    <property type="protein sequence ID" value="MAH64057.1"/>
    <property type="molecule type" value="Genomic_DNA"/>
</dbReference>
<dbReference type="AlphaFoldDB" id="A0A2D6YLI3"/>
<dbReference type="NCBIfam" id="TIGR01212">
    <property type="entry name" value="TIGR01212 family radical SAM protein"/>
    <property type="match status" value="1"/>
</dbReference>
<keyword evidence="2" id="KW-0004">4Fe-4S</keyword>
<dbReference type="Proteomes" id="UP000226525">
    <property type="component" value="Unassembled WGS sequence"/>
</dbReference>
<evidence type="ECO:0000256" key="2">
    <source>
        <dbReference type="ARBA" id="ARBA00022485"/>
    </source>
</evidence>
<dbReference type="InterPro" id="IPR058240">
    <property type="entry name" value="rSAM_sf"/>
</dbReference>
<comment type="cofactor">
    <cofactor evidence="1">
        <name>[4Fe-4S] cluster</name>
        <dbReference type="ChEBI" id="CHEBI:49883"/>
    </cofactor>
</comment>
<proteinExistence type="predicted"/>
<dbReference type="InterPro" id="IPR006638">
    <property type="entry name" value="Elp3/MiaA/NifB-like_rSAM"/>
</dbReference>
<feature type="domain" description="Radical SAM core" evidence="7">
    <location>
        <begin position="25"/>
        <end position="269"/>
    </location>
</feature>
<evidence type="ECO:0000259" key="7">
    <source>
        <dbReference type="PROSITE" id="PS51918"/>
    </source>
</evidence>
<evidence type="ECO:0000256" key="3">
    <source>
        <dbReference type="ARBA" id="ARBA00022691"/>
    </source>
</evidence>
<dbReference type="PANTHER" id="PTHR11135:SF1">
    <property type="entry name" value="PROTEIN YHCC"/>
    <property type="match status" value="1"/>
</dbReference>
<dbReference type="SFLD" id="SFLDG01091">
    <property type="entry name" value="uncharacterized_CHP01210-like"/>
    <property type="match status" value="1"/>
</dbReference>
<evidence type="ECO:0000313" key="9">
    <source>
        <dbReference type="Proteomes" id="UP000226525"/>
    </source>
</evidence>
<dbReference type="GO" id="GO:0003824">
    <property type="term" value="F:catalytic activity"/>
    <property type="evidence" value="ECO:0007669"/>
    <property type="project" value="InterPro"/>
</dbReference>
<protein>
    <submittedName>
        <fullName evidence="8">TIGR01212 family radical SAM protein</fullName>
    </submittedName>
</protein>